<evidence type="ECO:0000256" key="7">
    <source>
        <dbReference type="ARBA" id="ARBA00023065"/>
    </source>
</evidence>
<proteinExistence type="inferred from homology"/>
<evidence type="ECO:0000313" key="11">
    <source>
        <dbReference type="Ensembl" id="ENSOKIP00005059261.1"/>
    </source>
</evidence>
<evidence type="ECO:0000256" key="2">
    <source>
        <dbReference type="ARBA" id="ARBA00009904"/>
    </source>
</evidence>
<organism evidence="11 12">
    <name type="scientific">Oncorhynchus kisutch</name>
    <name type="common">Coho salmon</name>
    <name type="synonym">Salmo kisutch</name>
    <dbReference type="NCBI Taxonomy" id="8019"/>
    <lineage>
        <taxon>Eukaryota</taxon>
        <taxon>Metazoa</taxon>
        <taxon>Chordata</taxon>
        <taxon>Craniata</taxon>
        <taxon>Vertebrata</taxon>
        <taxon>Euteleostomi</taxon>
        <taxon>Actinopterygii</taxon>
        <taxon>Neopterygii</taxon>
        <taxon>Teleostei</taxon>
        <taxon>Protacanthopterygii</taxon>
        <taxon>Salmoniformes</taxon>
        <taxon>Salmonidae</taxon>
        <taxon>Salmoninae</taxon>
        <taxon>Oncorhynchus</taxon>
    </lineage>
</organism>
<keyword evidence="10" id="KW-0175">Coiled coil</keyword>
<feature type="transmembrane region" description="Helical" evidence="9">
    <location>
        <begin position="632"/>
        <end position="651"/>
    </location>
</feature>
<feature type="coiled-coil region" evidence="10">
    <location>
        <begin position="97"/>
        <end position="131"/>
    </location>
</feature>
<dbReference type="GO" id="GO:0046961">
    <property type="term" value="F:proton-transporting ATPase activity, rotational mechanism"/>
    <property type="evidence" value="ECO:0007669"/>
    <property type="project" value="InterPro"/>
</dbReference>
<dbReference type="GeneTree" id="ENSGT00950000182881"/>
<evidence type="ECO:0000256" key="10">
    <source>
        <dbReference type="SAM" id="Coils"/>
    </source>
</evidence>
<dbReference type="GO" id="GO:0005886">
    <property type="term" value="C:plasma membrane"/>
    <property type="evidence" value="ECO:0007669"/>
    <property type="project" value="TreeGrafter"/>
</dbReference>
<dbReference type="InterPro" id="IPR002490">
    <property type="entry name" value="V-ATPase_116kDa_su"/>
</dbReference>
<feature type="transmembrane region" description="Helical" evidence="9">
    <location>
        <begin position="444"/>
        <end position="462"/>
    </location>
</feature>
<dbReference type="GO" id="GO:0051117">
    <property type="term" value="F:ATPase binding"/>
    <property type="evidence" value="ECO:0007669"/>
    <property type="project" value="TreeGrafter"/>
</dbReference>
<keyword evidence="6 9" id="KW-1133">Transmembrane helix</keyword>
<keyword evidence="3 9" id="KW-0813">Transport</keyword>
<evidence type="ECO:0000256" key="5">
    <source>
        <dbReference type="ARBA" id="ARBA00022781"/>
    </source>
</evidence>
<comment type="similarity">
    <text evidence="2 9">Belongs to the V-ATPase 116 kDa subunit family.</text>
</comment>
<keyword evidence="8 9" id="KW-0472">Membrane</keyword>
<protein>
    <recommendedName>
        <fullName evidence="9">V-type proton ATPase subunit a</fullName>
    </recommendedName>
</protein>
<dbReference type="PIRSF" id="PIRSF001293">
    <property type="entry name" value="ATP6V0A1"/>
    <property type="match status" value="1"/>
</dbReference>
<dbReference type="InterPro" id="IPR026028">
    <property type="entry name" value="V-type_ATPase_116kDa_su_euka"/>
</dbReference>
<accession>A0A8C7MJY6</accession>
<evidence type="ECO:0000313" key="12">
    <source>
        <dbReference type="Proteomes" id="UP000694557"/>
    </source>
</evidence>
<evidence type="ECO:0000256" key="8">
    <source>
        <dbReference type="ARBA" id="ARBA00023136"/>
    </source>
</evidence>
<evidence type="ECO:0000256" key="3">
    <source>
        <dbReference type="ARBA" id="ARBA00022448"/>
    </source>
</evidence>
<feature type="transmembrane region" description="Helical" evidence="9">
    <location>
        <begin position="538"/>
        <end position="559"/>
    </location>
</feature>
<dbReference type="PANTHER" id="PTHR11629:SF21">
    <property type="entry name" value="V-TYPE PROTON ATPASE 116 KDA SUBUNIT A 3"/>
    <property type="match status" value="1"/>
</dbReference>
<reference evidence="11" key="2">
    <citation type="submission" date="2025-09" db="UniProtKB">
        <authorList>
            <consortium name="Ensembl"/>
        </authorList>
    </citation>
    <scope>IDENTIFICATION</scope>
</reference>
<sequence length="815" mass="92496">MGSMFRSEEVCLVQLFLQSGSAFNCVSELGELGLVEFRDLNPNVNSFQRKFVGEVRRCQELEKTFSDFLLCISLSLSPVFLSFHIFLPVSPSTSLELLTIEEESEKLARELKELSRNRDGLRAQLIQLSQYKGVLTQTHSLTASQVKTTPPITTLSQFNFNLRALLAWETYVYIAKAIPSFERLLWRACRGYVVVDFREMEEQLEHPDTGEMVQWTVFLISYWGDQIGQKVKKICDCFHAQVFEYPDSPTEREEILQGLQGRIEDIKSVLFQTEQFLQQMLVRTVAVLPQWKVRVQKSKAVQAVLNLCSPSVTDKCLIAEAWCPVRKLPELQSALREGGRKSGSGVDSFYNRLPCSTPPPTLFPTNSFTAGFQNIVDAYGVASYREVNPAVYTIITFPFLFAVMFGDVGHGLLMSLAALWMVLEEKDPKLRNNTNEIWRMMFGGRYLILLMGLFSVYTGAIYNECFSRGLSPFSSGWHVGPMFENGEWNPTTVKENNFLSLDPNITGVFTGPYPFGIDPVWGMSNNHLTFLNSYKMKMSVIIGVIHMTFGVCLAFFNYIHFNQLSSVFLVLIPELFFMLCLFGYLVFMVIFKWLAFDTTHSNSAPSILIHFIDMFLFAENKDNPPLYRGQLVVQKVLVVLALCSVPVLLLGKPIHQYITHKRKHRHMAGDRRPLLAENSSINAHQGEVGSHREEEDFDAADAFMHQAIHTIEYCLGCISNTASYLRLWALSLAHAQLSEVLWTMVLHNALTWQGNMGSVILFLFFIVFAVLTVSVLLVMEGLSAFLHALRLWWEGISYKLNPFSFSSIIHASSAL</sequence>
<dbReference type="Pfam" id="PF01496">
    <property type="entry name" value="V_ATPase_I"/>
    <property type="match status" value="1"/>
</dbReference>
<keyword evidence="5 9" id="KW-0375">Hydrogen ion transport</keyword>
<dbReference type="Proteomes" id="UP000694557">
    <property type="component" value="Unassembled WGS sequence"/>
</dbReference>
<name>A0A8C7MJY6_ONCKI</name>
<keyword evidence="4 9" id="KW-0812">Transmembrane</keyword>
<comment type="subcellular location">
    <subcellularLocation>
        <location evidence="1">Membrane</location>
        <topology evidence="1">Multi-pass membrane protein</topology>
    </subcellularLocation>
</comment>
<reference evidence="11" key="1">
    <citation type="submission" date="2025-08" db="UniProtKB">
        <authorList>
            <consortium name="Ensembl"/>
        </authorList>
    </citation>
    <scope>IDENTIFICATION</scope>
</reference>
<dbReference type="Ensembl" id="ENSOKIT00005063001.1">
    <property type="protein sequence ID" value="ENSOKIP00005059261.1"/>
    <property type="gene ID" value="ENSOKIG00005025160.1"/>
</dbReference>
<evidence type="ECO:0000256" key="4">
    <source>
        <dbReference type="ARBA" id="ARBA00022692"/>
    </source>
</evidence>
<feature type="transmembrane region" description="Helical" evidence="9">
    <location>
        <begin position="399"/>
        <end position="423"/>
    </location>
</feature>
<dbReference type="PANTHER" id="PTHR11629">
    <property type="entry name" value="VACUOLAR PROTON ATPASES"/>
    <property type="match status" value="1"/>
</dbReference>
<dbReference type="GO" id="GO:0000220">
    <property type="term" value="C:vacuolar proton-transporting V-type ATPase, V0 domain"/>
    <property type="evidence" value="ECO:0007669"/>
    <property type="project" value="InterPro"/>
</dbReference>
<keyword evidence="12" id="KW-1185">Reference proteome</keyword>
<comment type="function">
    <text evidence="9">Essential component of the vacuolar proton pump (V-ATPase), a multimeric enzyme that catalyzes the translocation of protons across the membranes. Required for assembly and activity of the V-ATPase.</text>
</comment>
<evidence type="ECO:0000256" key="9">
    <source>
        <dbReference type="RuleBase" id="RU361189"/>
    </source>
</evidence>
<evidence type="ECO:0000256" key="6">
    <source>
        <dbReference type="ARBA" id="ARBA00022989"/>
    </source>
</evidence>
<gene>
    <name evidence="11" type="primary">TCIRG1</name>
</gene>
<feature type="transmembrane region" description="Helical" evidence="9">
    <location>
        <begin position="566"/>
        <end position="591"/>
    </location>
</feature>
<dbReference type="AlphaFoldDB" id="A0A8C7MJY6"/>
<keyword evidence="7 9" id="KW-0406">Ion transport</keyword>
<feature type="transmembrane region" description="Helical" evidence="9">
    <location>
        <begin position="759"/>
        <end position="779"/>
    </location>
</feature>
<dbReference type="GO" id="GO:0007035">
    <property type="term" value="P:vacuolar acidification"/>
    <property type="evidence" value="ECO:0007669"/>
    <property type="project" value="TreeGrafter"/>
</dbReference>
<evidence type="ECO:0000256" key="1">
    <source>
        <dbReference type="ARBA" id="ARBA00004141"/>
    </source>
</evidence>